<proteinExistence type="predicted"/>
<reference evidence="4" key="1">
    <citation type="submission" date="2023-04" db="EMBL/GenBank/DDBJ databases">
        <title>Phytophthora lilii NBRC 32176.</title>
        <authorList>
            <person name="Ichikawa N."/>
            <person name="Sato H."/>
            <person name="Tonouchi N."/>
        </authorList>
    </citation>
    <scope>NUCLEOTIDE SEQUENCE</scope>
    <source>
        <strain evidence="4">NBRC 32176</strain>
    </source>
</reference>
<comment type="caution">
    <text evidence="4">The sequence shown here is derived from an EMBL/GenBank/DDBJ whole genome shotgun (WGS) entry which is preliminary data.</text>
</comment>
<dbReference type="PANTHER" id="PTHR11932">
    <property type="entry name" value="CULLIN"/>
    <property type="match status" value="1"/>
</dbReference>
<keyword evidence="5" id="KW-1185">Reference proteome</keyword>
<evidence type="ECO:0000259" key="3">
    <source>
        <dbReference type="SMART" id="SM00884"/>
    </source>
</evidence>
<sequence length="103" mass="11991">MTYFVLLSNQAVPNSPVESPKVVKAPTREVEEDRKMSLQAAIVRVLKTRRDIHQAQLMHEVAEMLVNQFVPTTTAIKQNVEILIQKEYLRRHEDDQTRFLYVA</sequence>
<dbReference type="Proteomes" id="UP001165083">
    <property type="component" value="Unassembled WGS sequence"/>
</dbReference>
<dbReference type="GO" id="GO:0031461">
    <property type="term" value="C:cullin-RING ubiquitin ligase complex"/>
    <property type="evidence" value="ECO:0007669"/>
    <property type="project" value="InterPro"/>
</dbReference>
<protein>
    <submittedName>
        <fullName evidence="4">Unnamed protein product</fullName>
    </submittedName>
</protein>
<evidence type="ECO:0000313" key="5">
    <source>
        <dbReference type="Proteomes" id="UP001165083"/>
    </source>
</evidence>
<dbReference type="Gene3D" id="1.10.10.10">
    <property type="entry name" value="Winged helix-like DNA-binding domain superfamily/Winged helix DNA-binding domain"/>
    <property type="match status" value="1"/>
</dbReference>
<dbReference type="GO" id="GO:0006511">
    <property type="term" value="P:ubiquitin-dependent protein catabolic process"/>
    <property type="evidence" value="ECO:0007669"/>
    <property type="project" value="InterPro"/>
</dbReference>
<evidence type="ECO:0000256" key="2">
    <source>
        <dbReference type="ARBA" id="ARBA00022843"/>
    </source>
</evidence>
<evidence type="ECO:0000313" key="4">
    <source>
        <dbReference type="EMBL" id="GMF19896.1"/>
    </source>
</evidence>
<gene>
    <name evidence="4" type="ORF">Plil01_000765800</name>
</gene>
<dbReference type="FunFam" id="1.10.10.10:FF:000014">
    <property type="entry name" value="Cullin 1"/>
    <property type="match status" value="1"/>
</dbReference>
<dbReference type="Pfam" id="PF10557">
    <property type="entry name" value="Cullin_Nedd8"/>
    <property type="match status" value="1"/>
</dbReference>
<dbReference type="SMART" id="SM00884">
    <property type="entry name" value="Cullin_Nedd8"/>
    <property type="match status" value="1"/>
</dbReference>
<organism evidence="4 5">
    <name type="scientific">Phytophthora lilii</name>
    <dbReference type="NCBI Taxonomy" id="2077276"/>
    <lineage>
        <taxon>Eukaryota</taxon>
        <taxon>Sar</taxon>
        <taxon>Stramenopiles</taxon>
        <taxon>Oomycota</taxon>
        <taxon>Peronosporomycetes</taxon>
        <taxon>Peronosporales</taxon>
        <taxon>Peronosporaceae</taxon>
        <taxon>Phytophthora</taxon>
    </lineage>
</organism>
<evidence type="ECO:0000256" key="1">
    <source>
        <dbReference type="ARBA" id="ARBA00022499"/>
    </source>
</evidence>
<dbReference type="InterPro" id="IPR019559">
    <property type="entry name" value="Cullin_neddylation_domain"/>
</dbReference>
<dbReference type="AlphaFoldDB" id="A0A9W6WW99"/>
<dbReference type="InterPro" id="IPR036390">
    <property type="entry name" value="WH_DNA-bd_sf"/>
</dbReference>
<dbReference type="PROSITE" id="PS01256">
    <property type="entry name" value="CULLIN_1"/>
    <property type="match status" value="1"/>
</dbReference>
<keyword evidence="1" id="KW-1017">Isopeptide bond</keyword>
<dbReference type="SUPFAM" id="SSF46785">
    <property type="entry name" value="Winged helix' DNA-binding domain"/>
    <property type="match status" value="1"/>
</dbReference>
<dbReference type="InterPro" id="IPR045093">
    <property type="entry name" value="Cullin"/>
</dbReference>
<accession>A0A9W6WW99</accession>
<feature type="domain" description="Cullin neddylation" evidence="3">
    <location>
        <begin position="30"/>
        <end position="97"/>
    </location>
</feature>
<dbReference type="InterPro" id="IPR036388">
    <property type="entry name" value="WH-like_DNA-bd_sf"/>
</dbReference>
<dbReference type="InterPro" id="IPR016157">
    <property type="entry name" value="Cullin_CS"/>
</dbReference>
<name>A0A9W6WW99_9STRA</name>
<dbReference type="OrthoDB" id="27073at2759"/>
<dbReference type="EMBL" id="BSXW01000357">
    <property type="protein sequence ID" value="GMF19896.1"/>
    <property type="molecule type" value="Genomic_DNA"/>
</dbReference>
<dbReference type="GO" id="GO:0031625">
    <property type="term" value="F:ubiquitin protein ligase binding"/>
    <property type="evidence" value="ECO:0007669"/>
    <property type="project" value="InterPro"/>
</dbReference>
<keyword evidence="2" id="KW-0832">Ubl conjugation</keyword>